<evidence type="ECO:0000256" key="6">
    <source>
        <dbReference type="ARBA" id="ARBA00022679"/>
    </source>
</evidence>
<dbReference type="Proteomes" id="UP000727857">
    <property type="component" value="Unassembled WGS sequence"/>
</dbReference>
<dbReference type="Pfam" id="PF00672">
    <property type="entry name" value="HAMP"/>
    <property type="match status" value="1"/>
</dbReference>
<protein>
    <recommendedName>
        <fullName evidence="3">histidine kinase</fullName>
        <ecNumber evidence="3">2.7.13.3</ecNumber>
    </recommendedName>
</protein>
<dbReference type="CDD" id="cd00075">
    <property type="entry name" value="HATPase"/>
    <property type="match status" value="1"/>
</dbReference>
<dbReference type="SUPFAM" id="SSF158472">
    <property type="entry name" value="HAMP domain-like"/>
    <property type="match status" value="1"/>
</dbReference>
<dbReference type="InterPro" id="IPR036097">
    <property type="entry name" value="HisK_dim/P_sf"/>
</dbReference>
<keyword evidence="11 14" id="KW-1133">Transmembrane helix</keyword>
<organism evidence="17 18">
    <name type="scientific">Candidatus Stercoripulliclostridium pullicola</name>
    <dbReference type="NCBI Taxonomy" id="2840953"/>
    <lineage>
        <taxon>Bacteria</taxon>
        <taxon>Bacillati</taxon>
        <taxon>Bacillota</taxon>
        <taxon>Clostridia</taxon>
        <taxon>Eubacteriales</taxon>
        <taxon>Candidatus Stercoripulliclostridium</taxon>
    </lineage>
</organism>
<comment type="caution">
    <text evidence="17">The sequence shown here is derived from an EMBL/GenBank/DDBJ whole genome shotgun (WGS) entry which is preliminary data.</text>
</comment>
<keyword evidence="5" id="KW-0597">Phosphoprotein</keyword>
<dbReference type="CDD" id="cd00082">
    <property type="entry name" value="HisKA"/>
    <property type="match status" value="1"/>
</dbReference>
<dbReference type="AlphaFoldDB" id="A0A940DFN4"/>
<dbReference type="GO" id="GO:0005886">
    <property type="term" value="C:plasma membrane"/>
    <property type="evidence" value="ECO:0007669"/>
    <property type="project" value="UniProtKB-SubCell"/>
</dbReference>
<proteinExistence type="predicted"/>
<feature type="domain" description="HAMP" evidence="16">
    <location>
        <begin position="215"/>
        <end position="268"/>
    </location>
</feature>
<evidence type="ECO:0000259" key="16">
    <source>
        <dbReference type="PROSITE" id="PS50885"/>
    </source>
</evidence>
<dbReference type="EMBL" id="JADINF010000003">
    <property type="protein sequence ID" value="MBO8423424.1"/>
    <property type="molecule type" value="Genomic_DNA"/>
</dbReference>
<dbReference type="PANTHER" id="PTHR45528">
    <property type="entry name" value="SENSOR HISTIDINE KINASE CPXA"/>
    <property type="match status" value="1"/>
</dbReference>
<sequence>MPRSARFSWGDAPLKHKLIVAFVVAVILLFVFLWIFDLIFLDTVYESIALRDLKNCVETVSENIASEDLNILIKHLAYHDNACVLVCDADGNELYSQAVRTDCTIHNISAENRIAYFDKVKENDGIYKEEIELEGFNDNYEHTEFEGDVPGDAAGGVKAAVYACVAEKDGAEVLILAEAVVTPEESTRVTWIAMLGIITGMLLLLAALLAAAIARYVARPIAKLTDAAKEISKGNADITISEGGGYREINELKEGLQYAANEVAELEHYRRELIANVSHDLRTPLTLIKGYAEMMRDIPDEARPENLQVVIDEASRLTNLVNEMLDLSKLQESGGGLKLKRFDAVRMLDDLVARHGKLIEHLGYKLEYEHEESAVVYADETKLMQVIYNLINNAINYCGDDKTVTVKEYTRHGNVRIEVIDKGEGIDVNVLPHIWDRYYKSEKSHRRATVGTGLGLSIVKTVMDKHPGGVYGVVTSVGEGSTFYVELPKC</sequence>
<keyword evidence="10" id="KW-0067">ATP-binding</keyword>
<evidence type="ECO:0000313" key="18">
    <source>
        <dbReference type="Proteomes" id="UP000727857"/>
    </source>
</evidence>
<dbReference type="SUPFAM" id="SSF55874">
    <property type="entry name" value="ATPase domain of HSP90 chaperone/DNA topoisomerase II/histidine kinase"/>
    <property type="match status" value="1"/>
</dbReference>
<dbReference type="GO" id="GO:0005524">
    <property type="term" value="F:ATP binding"/>
    <property type="evidence" value="ECO:0007669"/>
    <property type="project" value="UniProtKB-KW"/>
</dbReference>
<dbReference type="SMART" id="SM00388">
    <property type="entry name" value="HisKA"/>
    <property type="match status" value="1"/>
</dbReference>
<evidence type="ECO:0000256" key="7">
    <source>
        <dbReference type="ARBA" id="ARBA00022692"/>
    </source>
</evidence>
<dbReference type="InterPro" id="IPR004358">
    <property type="entry name" value="Sig_transdc_His_kin-like_C"/>
</dbReference>
<dbReference type="Pfam" id="PF00512">
    <property type="entry name" value="HisKA"/>
    <property type="match status" value="1"/>
</dbReference>
<dbReference type="SUPFAM" id="SSF47384">
    <property type="entry name" value="Homodimeric domain of signal transducing histidine kinase"/>
    <property type="match status" value="1"/>
</dbReference>
<keyword evidence="4" id="KW-1003">Cell membrane</keyword>
<feature type="domain" description="Histidine kinase" evidence="15">
    <location>
        <begin position="276"/>
        <end position="490"/>
    </location>
</feature>
<dbReference type="PROSITE" id="PS50885">
    <property type="entry name" value="HAMP"/>
    <property type="match status" value="1"/>
</dbReference>
<keyword evidence="7 14" id="KW-0812">Transmembrane</keyword>
<feature type="transmembrane region" description="Helical" evidence="14">
    <location>
        <begin position="20"/>
        <end position="41"/>
    </location>
</feature>
<dbReference type="GO" id="GO:0000155">
    <property type="term" value="F:phosphorelay sensor kinase activity"/>
    <property type="evidence" value="ECO:0007669"/>
    <property type="project" value="InterPro"/>
</dbReference>
<keyword evidence="12" id="KW-0902">Two-component regulatory system</keyword>
<evidence type="ECO:0000256" key="3">
    <source>
        <dbReference type="ARBA" id="ARBA00012438"/>
    </source>
</evidence>
<dbReference type="Gene3D" id="1.10.287.130">
    <property type="match status" value="1"/>
</dbReference>
<dbReference type="PROSITE" id="PS50109">
    <property type="entry name" value="HIS_KIN"/>
    <property type="match status" value="1"/>
</dbReference>
<dbReference type="Gene3D" id="3.30.565.10">
    <property type="entry name" value="Histidine kinase-like ATPase, C-terminal domain"/>
    <property type="match status" value="1"/>
</dbReference>
<keyword evidence="8" id="KW-0547">Nucleotide-binding</keyword>
<evidence type="ECO:0000256" key="1">
    <source>
        <dbReference type="ARBA" id="ARBA00000085"/>
    </source>
</evidence>
<dbReference type="Pfam" id="PF02518">
    <property type="entry name" value="HATPase_c"/>
    <property type="match status" value="1"/>
</dbReference>
<dbReference type="InterPro" id="IPR003594">
    <property type="entry name" value="HATPase_dom"/>
</dbReference>
<evidence type="ECO:0000256" key="4">
    <source>
        <dbReference type="ARBA" id="ARBA00022475"/>
    </source>
</evidence>
<evidence type="ECO:0000256" key="10">
    <source>
        <dbReference type="ARBA" id="ARBA00022840"/>
    </source>
</evidence>
<evidence type="ECO:0000256" key="12">
    <source>
        <dbReference type="ARBA" id="ARBA00023012"/>
    </source>
</evidence>
<accession>A0A940DFN4</accession>
<comment type="subcellular location">
    <subcellularLocation>
        <location evidence="2">Cell membrane</location>
        <topology evidence="2">Multi-pass membrane protein</topology>
    </subcellularLocation>
</comment>
<dbReference type="InterPro" id="IPR036890">
    <property type="entry name" value="HATPase_C_sf"/>
</dbReference>
<reference evidence="17" key="1">
    <citation type="submission" date="2020-10" db="EMBL/GenBank/DDBJ databases">
        <authorList>
            <person name="Gilroy R."/>
        </authorList>
    </citation>
    <scope>NUCLEOTIDE SEQUENCE</scope>
    <source>
        <strain evidence="17">517</strain>
    </source>
</reference>
<dbReference type="CDD" id="cd06225">
    <property type="entry name" value="HAMP"/>
    <property type="match status" value="1"/>
</dbReference>
<dbReference type="SMART" id="SM00387">
    <property type="entry name" value="HATPase_c"/>
    <property type="match status" value="1"/>
</dbReference>
<name>A0A940DFN4_9FIRM</name>
<feature type="transmembrane region" description="Helical" evidence="14">
    <location>
        <begin position="191"/>
        <end position="214"/>
    </location>
</feature>
<evidence type="ECO:0000256" key="11">
    <source>
        <dbReference type="ARBA" id="ARBA00022989"/>
    </source>
</evidence>
<dbReference type="Gene3D" id="6.10.340.10">
    <property type="match status" value="1"/>
</dbReference>
<evidence type="ECO:0000256" key="2">
    <source>
        <dbReference type="ARBA" id="ARBA00004651"/>
    </source>
</evidence>
<keyword evidence="9 17" id="KW-0418">Kinase</keyword>
<comment type="catalytic activity">
    <reaction evidence="1">
        <text>ATP + protein L-histidine = ADP + protein N-phospho-L-histidine.</text>
        <dbReference type="EC" id="2.7.13.3"/>
    </reaction>
</comment>
<dbReference type="InterPro" id="IPR003661">
    <property type="entry name" value="HisK_dim/P_dom"/>
</dbReference>
<keyword evidence="6" id="KW-0808">Transferase</keyword>
<keyword evidence="13 14" id="KW-0472">Membrane</keyword>
<reference evidence="17" key="2">
    <citation type="journal article" date="2021" name="PeerJ">
        <title>Extensive microbial diversity within the chicken gut microbiome revealed by metagenomics and culture.</title>
        <authorList>
            <person name="Gilroy R."/>
            <person name="Ravi A."/>
            <person name="Getino M."/>
            <person name="Pursley I."/>
            <person name="Horton D.L."/>
            <person name="Alikhan N.F."/>
            <person name="Baker D."/>
            <person name="Gharbi K."/>
            <person name="Hall N."/>
            <person name="Watson M."/>
            <person name="Adriaenssens E.M."/>
            <person name="Foster-Nyarko E."/>
            <person name="Jarju S."/>
            <person name="Secka A."/>
            <person name="Antonio M."/>
            <person name="Oren A."/>
            <person name="Chaudhuri R.R."/>
            <person name="La Ragione R."/>
            <person name="Hildebrand F."/>
            <person name="Pallen M.J."/>
        </authorList>
    </citation>
    <scope>NUCLEOTIDE SEQUENCE</scope>
    <source>
        <strain evidence="17">517</strain>
    </source>
</reference>
<dbReference type="InterPro" id="IPR050398">
    <property type="entry name" value="HssS/ArlS-like"/>
</dbReference>
<evidence type="ECO:0000259" key="15">
    <source>
        <dbReference type="PROSITE" id="PS50109"/>
    </source>
</evidence>
<gene>
    <name evidence="17" type="ORF">IAB16_00160</name>
</gene>
<dbReference type="EC" id="2.7.13.3" evidence="3"/>
<evidence type="ECO:0000256" key="14">
    <source>
        <dbReference type="SAM" id="Phobius"/>
    </source>
</evidence>
<dbReference type="PRINTS" id="PR00344">
    <property type="entry name" value="BCTRLSENSOR"/>
</dbReference>
<evidence type="ECO:0000256" key="9">
    <source>
        <dbReference type="ARBA" id="ARBA00022777"/>
    </source>
</evidence>
<dbReference type="InterPro" id="IPR003660">
    <property type="entry name" value="HAMP_dom"/>
</dbReference>
<evidence type="ECO:0000256" key="13">
    <source>
        <dbReference type="ARBA" id="ARBA00023136"/>
    </source>
</evidence>
<evidence type="ECO:0000256" key="5">
    <source>
        <dbReference type="ARBA" id="ARBA00022553"/>
    </source>
</evidence>
<evidence type="ECO:0000313" key="17">
    <source>
        <dbReference type="EMBL" id="MBO8423424.1"/>
    </source>
</evidence>
<dbReference type="FunFam" id="1.10.287.130:FF:000001">
    <property type="entry name" value="Two-component sensor histidine kinase"/>
    <property type="match status" value="1"/>
</dbReference>
<dbReference type="InterPro" id="IPR005467">
    <property type="entry name" value="His_kinase_dom"/>
</dbReference>
<dbReference type="PANTHER" id="PTHR45528:SF1">
    <property type="entry name" value="SENSOR HISTIDINE KINASE CPXA"/>
    <property type="match status" value="1"/>
</dbReference>
<dbReference type="FunFam" id="3.30.565.10:FF:000006">
    <property type="entry name" value="Sensor histidine kinase WalK"/>
    <property type="match status" value="1"/>
</dbReference>
<evidence type="ECO:0000256" key="8">
    <source>
        <dbReference type="ARBA" id="ARBA00022741"/>
    </source>
</evidence>